<proteinExistence type="predicted"/>
<sequence length="81" mass="9594">MHVWRTPRLDPERHFHPLNRTEDPTLFERLDRVSNRATTGNFLETPRLTVSCSARHRSNPKPHNSIPVNRFATLFHIVPDW</sequence>
<accession>A0A2A9M589</accession>
<dbReference type="EMBL" id="NWUJ01000015">
    <property type="protein sequence ID" value="PFH31471.1"/>
    <property type="molecule type" value="Genomic_DNA"/>
</dbReference>
<reference evidence="1 2" key="1">
    <citation type="submission" date="2017-09" db="EMBL/GenBank/DDBJ databases">
        <title>Genome sequencing of Besnoitia besnoiti strain Bb-Ger1.</title>
        <authorList>
            <person name="Schares G."/>
            <person name="Venepally P."/>
            <person name="Lorenzi H.A."/>
        </authorList>
    </citation>
    <scope>NUCLEOTIDE SEQUENCE [LARGE SCALE GENOMIC DNA]</scope>
    <source>
        <strain evidence="1 2">Bb-Ger1</strain>
    </source>
</reference>
<gene>
    <name evidence="1" type="ORF">BESB_029060</name>
</gene>
<dbReference type="AlphaFoldDB" id="A0A2A9M589"/>
<dbReference type="VEuPathDB" id="ToxoDB:BESB_029060"/>
<dbReference type="Proteomes" id="UP000224006">
    <property type="component" value="Unassembled WGS sequence"/>
</dbReference>
<dbReference type="KEGG" id="bbes:BESB_029060"/>
<evidence type="ECO:0000313" key="2">
    <source>
        <dbReference type="Proteomes" id="UP000224006"/>
    </source>
</evidence>
<name>A0A2A9M589_BESBE</name>
<comment type="caution">
    <text evidence="1">The sequence shown here is derived from an EMBL/GenBank/DDBJ whole genome shotgun (WGS) entry which is preliminary data.</text>
</comment>
<dbReference type="RefSeq" id="XP_029215480.1">
    <property type="nucleotide sequence ID" value="XM_029361580.1"/>
</dbReference>
<protein>
    <submittedName>
        <fullName evidence="1">Uncharacterized protein</fullName>
    </submittedName>
</protein>
<keyword evidence="2" id="KW-1185">Reference proteome</keyword>
<dbReference type="GeneID" id="40307958"/>
<organism evidence="1 2">
    <name type="scientific">Besnoitia besnoiti</name>
    <name type="common">Apicomplexan protozoan</name>
    <dbReference type="NCBI Taxonomy" id="94643"/>
    <lineage>
        <taxon>Eukaryota</taxon>
        <taxon>Sar</taxon>
        <taxon>Alveolata</taxon>
        <taxon>Apicomplexa</taxon>
        <taxon>Conoidasida</taxon>
        <taxon>Coccidia</taxon>
        <taxon>Eucoccidiorida</taxon>
        <taxon>Eimeriorina</taxon>
        <taxon>Sarcocystidae</taxon>
        <taxon>Besnoitia</taxon>
    </lineage>
</organism>
<evidence type="ECO:0000313" key="1">
    <source>
        <dbReference type="EMBL" id="PFH31471.1"/>
    </source>
</evidence>